<dbReference type="NCBIfam" id="TIGR01498">
    <property type="entry name" value="folK"/>
    <property type="match status" value="1"/>
</dbReference>
<proteinExistence type="inferred from homology"/>
<dbReference type="STRING" id="322095.HMPREF3185_00565"/>
<evidence type="ECO:0000256" key="12">
    <source>
        <dbReference type="ARBA" id="ARBA00033413"/>
    </source>
</evidence>
<dbReference type="SUPFAM" id="SSF55083">
    <property type="entry name" value="6-hydroxymethyl-7,8-dihydropterin pyrophosphokinase, HPPK"/>
    <property type="match status" value="1"/>
</dbReference>
<evidence type="ECO:0000259" key="13">
    <source>
        <dbReference type="Pfam" id="PF01288"/>
    </source>
</evidence>
<dbReference type="GO" id="GO:0046656">
    <property type="term" value="P:folic acid biosynthetic process"/>
    <property type="evidence" value="ECO:0007669"/>
    <property type="project" value="UniProtKB-KW"/>
</dbReference>
<gene>
    <name evidence="14" type="ORF">HMPREF3185_00565</name>
</gene>
<evidence type="ECO:0000256" key="9">
    <source>
        <dbReference type="ARBA" id="ARBA00022909"/>
    </source>
</evidence>
<reference evidence="15" key="1">
    <citation type="submission" date="2016-01" db="EMBL/GenBank/DDBJ databases">
        <authorList>
            <person name="Mitreva M."/>
            <person name="Pepin K.H."/>
            <person name="Mihindukulasuriya K.A."/>
            <person name="Fulton R."/>
            <person name="Fronick C."/>
            <person name="O'Laughlin M."/>
            <person name="Miner T."/>
            <person name="Herter B."/>
            <person name="Rosa B.A."/>
            <person name="Cordes M."/>
            <person name="Tomlinson C."/>
            <person name="Wollam A."/>
            <person name="Palsikar V.B."/>
            <person name="Mardis E.R."/>
            <person name="Wilson R.K."/>
        </authorList>
    </citation>
    <scope>NUCLEOTIDE SEQUENCE [LARGE SCALE GENOMIC DNA]</scope>
    <source>
        <strain evidence="15">KA00683</strain>
    </source>
</reference>
<name>A0A134BBF2_9PORP</name>
<dbReference type="GO" id="GO:0005524">
    <property type="term" value="F:ATP binding"/>
    <property type="evidence" value="ECO:0007669"/>
    <property type="project" value="UniProtKB-KW"/>
</dbReference>
<comment type="similarity">
    <text evidence="2">Belongs to the HPPK family.</text>
</comment>
<evidence type="ECO:0000256" key="2">
    <source>
        <dbReference type="ARBA" id="ARBA00005810"/>
    </source>
</evidence>
<dbReference type="OrthoDB" id="9808041at2"/>
<keyword evidence="7 14" id="KW-0418">Kinase</keyword>
<organism evidence="14 15">
    <name type="scientific">Porphyromonas somerae</name>
    <dbReference type="NCBI Taxonomy" id="322095"/>
    <lineage>
        <taxon>Bacteria</taxon>
        <taxon>Pseudomonadati</taxon>
        <taxon>Bacteroidota</taxon>
        <taxon>Bacteroidia</taxon>
        <taxon>Bacteroidales</taxon>
        <taxon>Porphyromonadaceae</taxon>
        <taxon>Porphyromonas</taxon>
    </lineage>
</organism>
<evidence type="ECO:0000256" key="11">
    <source>
        <dbReference type="ARBA" id="ARBA00029766"/>
    </source>
</evidence>
<comment type="pathway">
    <text evidence="1">Cofactor biosynthesis; tetrahydrofolate biosynthesis; 2-amino-4-hydroxy-6-hydroxymethyl-7,8-dihydropteridine diphosphate from 7,8-dihydroneopterin triphosphate: step 4/4.</text>
</comment>
<dbReference type="RefSeq" id="WP_060935040.1">
    <property type="nucleotide sequence ID" value="NZ_KQ960432.1"/>
</dbReference>
<keyword evidence="15" id="KW-1185">Reference proteome</keyword>
<dbReference type="PATRIC" id="fig|322095.3.peg.556"/>
<keyword evidence="6" id="KW-0547">Nucleotide-binding</keyword>
<dbReference type="InterPro" id="IPR035907">
    <property type="entry name" value="Hppk_sf"/>
</dbReference>
<keyword evidence="9" id="KW-0289">Folate biosynthesis</keyword>
<dbReference type="PANTHER" id="PTHR43071">
    <property type="entry name" value="2-AMINO-4-HYDROXY-6-HYDROXYMETHYLDIHYDROPTERIDINE PYROPHOSPHOKINASE"/>
    <property type="match status" value="1"/>
</dbReference>
<evidence type="ECO:0000256" key="10">
    <source>
        <dbReference type="ARBA" id="ARBA00029409"/>
    </source>
</evidence>
<comment type="function">
    <text evidence="10">Catalyzes the transfer of pyrophosphate from adenosine triphosphate (ATP) to 6-hydroxymethyl-7,8-dihydropterin, an enzymatic step in folate biosynthesis pathway.</text>
</comment>
<comment type="caution">
    <text evidence="14">The sequence shown here is derived from an EMBL/GenBank/DDBJ whole genome shotgun (WGS) entry which is preliminary data.</text>
</comment>
<dbReference type="GO" id="GO:0046654">
    <property type="term" value="P:tetrahydrofolate biosynthetic process"/>
    <property type="evidence" value="ECO:0007669"/>
    <property type="project" value="UniProtKB-UniPathway"/>
</dbReference>
<evidence type="ECO:0000256" key="6">
    <source>
        <dbReference type="ARBA" id="ARBA00022741"/>
    </source>
</evidence>
<evidence type="ECO:0000313" key="14">
    <source>
        <dbReference type="EMBL" id="KXB77190.1"/>
    </source>
</evidence>
<evidence type="ECO:0000313" key="15">
    <source>
        <dbReference type="Proteomes" id="UP000070224"/>
    </source>
</evidence>
<dbReference type="GO" id="GO:0003848">
    <property type="term" value="F:2-amino-4-hydroxy-6-hydroxymethyldihydropteridine diphosphokinase activity"/>
    <property type="evidence" value="ECO:0007669"/>
    <property type="project" value="UniProtKB-EC"/>
</dbReference>
<dbReference type="Gene3D" id="3.30.70.560">
    <property type="entry name" value="7,8-Dihydro-6-hydroxymethylpterin-pyrophosphokinase HPPK"/>
    <property type="match status" value="1"/>
</dbReference>
<dbReference type="GO" id="GO:0016301">
    <property type="term" value="F:kinase activity"/>
    <property type="evidence" value="ECO:0007669"/>
    <property type="project" value="UniProtKB-KW"/>
</dbReference>
<evidence type="ECO:0000256" key="1">
    <source>
        <dbReference type="ARBA" id="ARBA00005051"/>
    </source>
</evidence>
<evidence type="ECO:0000256" key="5">
    <source>
        <dbReference type="ARBA" id="ARBA00022679"/>
    </source>
</evidence>
<dbReference type="UniPathway" id="UPA00077">
    <property type="reaction ID" value="UER00155"/>
</dbReference>
<keyword evidence="5" id="KW-0808">Transferase</keyword>
<dbReference type="EC" id="2.7.6.3" evidence="3"/>
<evidence type="ECO:0000256" key="7">
    <source>
        <dbReference type="ARBA" id="ARBA00022777"/>
    </source>
</evidence>
<dbReference type="InterPro" id="IPR000550">
    <property type="entry name" value="Hppk"/>
</dbReference>
<dbReference type="PANTHER" id="PTHR43071:SF1">
    <property type="entry name" value="2-AMINO-4-HYDROXY-6-HYDROXYMETHYLDIHYDROPTERIDINE PYROPHOSPHOKINASE"/>
    <property type="match status" value="1"/>
</dbReference>
<feature type="domain" description="7,8-dihydro-6-hydroxymethylpterin-pyrophosphokinase" evidence="13">
    <location>
        <begin position="5"/>
        <end position="135"/>
    </location>
</feature>
<dbReference type="EMBL" id="LSDK01000048">
    <property type="protein sequence ID" value="KXB77190.1"/>
    <property type="molecule type" value="Genomic_DNA"/>
</dbReference>
<evidence type="ECO:0000256" key="8">
    <source>
        <dbReference type="ARBA" id="ARBA00022840"/>
    </source>
</evidence>
<dbReference type="Proteomes" id="UP000070224">
    <property type="component" value="Unassembled WGS sequence"/>
</dbReference>
<accession>A0A134BBF2</accession>
<dbReference type="CDD" id="cd00483">
    <property type="entry name" value="HPPK"/>
    <property type="match status" value="1"/>
</dbReference>
<evidence type="ECO:0000256" key="4">
    <source>
        <dbReference type="ARBA" id="ARBA00016218"/>
    </source>
</evidence>
<evidence type="ECO:0000256" key="3">
    <source>
        <dbReference type="ARBA" id="ARBA00013253"/>
    </source>
</evidence>
<keyword evidence="8" id="KW-0067">ATP-binding</keyword>
<dbReference type="Pfam" id="PF01288">
    <property type="entry name" value="HPPK"/>
    <property type="match status" value="1"/>
</dbReference>
<dbReference type="AlphaFoldDB" id="A0A134BBF2"/>
<protein>
    <recommendedName>
        <fullName evidence="4">2-amino-4-hydroxy-6-hydroxymethyldihydropteridine pyrophosphokinase</fullName>
        <ecNumber evidence="3">2.7.6.3</ecNumber>
    </recommendedName>
    <alternativeName>
        <fullName evidence="11">6-hydroxymethyl-7,8-dihydropterin pyrophosphokinase</fullName>
    </alternativeName>
    <alternativeName>
        <fullName evidence="12">7,8-dihydro-6-hydroxymethylpterin-pyrophosphokinase</fullName>
    </alternativeName>
</protein>
<sequence length="158" mass="18052">MPQLYLSLGSNEGDREALLHQAIDAIDRLIGPVGGIATFIETEPWGFESPHPFLNTALTLTTSLSPLEVLDRTQEIERQLGRQRKSVAGRYHDRPIDIDLLFYDDLVLESERLTLPHPLLTERLFVLEPLREIAPEFIHPLLGRSIEELYTELRSRLS</sequence>